<gene>
    <name evidence="3" type="ORF">GCM10009550_14470</name>
</gene>
<keyword evidence="2" id="KW-0408">Iron</keyword>
<dbReference type="SUPFAM" id="SSF48264">
    <property type="entry name" value="Cytochrome P450"/>
    <property type="match status" value="1"/>
</dbReference>
<evidence type="ECO:0000313" key="3">
    <source>
        <dbReference type="EMBL" id="GAA0942916.1"/>
    </source>
</evidence>
<dbReference type="PANTHER" id="PTHR46696">
    <property type="entry name" value="P450, PUTATIVE (EUROFUNG)-RELATED"/>
    <property type="match status" value="1"/>
</dbReference>
<dbReference type="PANTHER" id="PTHR46696:SF4">
    <property type="entry name" value="BIOTIN BIOSYNTHESIS CYTOCHROME P450"/>
    <property type="match status" value="1"/>
</dbReference>
<organism evidence="3 4">
    <name type="scientific">Actinocorallia libanotica</name>
    <dbReference type="NCBI Taxonomy" id="46162"/>
    <lineage>
        <taxon>Bacteria</taxon>
        <taxon>Bacillati</taxon>
        <taxon>Actinomycetota</taxon>
        <taxon>Actinomycetes</taxon>
        <taxon>Streptosporangiales</taxon>
        <taxon>Thermomonosporaceae</taxon>
        <taxon>Actinocorallia</taxon>
    </lineage>
</organism>
<evidence type="ECO:0000313" key="4">
    <source>
        <dbReference type="Proteomes" id="UP001500665"/>
    </source>
</evidence>
<reference evidence="3 4" key="1">
    <citation type="journal article" date="2019" name="Int. J. Syst. Evol. Microbiol.">
        <title>The Global Catalogue of Microorganisms (GCM) 10K type strain sequencing project: providing services to taxonomists for standard genome sequencing and annotation.</title>
        <authorList>
            <consortium name="The Broad Institute Genomics Platform"/>
            <consortium name="The Broad Institute Genome Sequencing Center for Infectious Disease"/>
            <person name="Wu L."/>
            <person name="Ma J."/>
        </authorList>
    </citation>
    <scope>NUCLEOTIDE SEQUENCE [LARGE SCALE GENOMIC DNA]</scope>
    <source>
        <strain evidence="3 4">JCM 10696</strain>
    </source>
</reference>
<evidence type="ECO:0000256" key="2">
    <source>
        <dbReference type="RuleBase" id="RU000461"/>
    </source>
</evidence>
<accession>A0ABN1QHT8</accession>
<protein>
    <submittedName>
        <fullName evidence="3">Cytochrome P450</fullName>
    </submittedName>
</protein>
<keyword evidence="2" id="KW-0479">Metal-binding</keyword>
<comment type="caution">
    <text evidence="3">The sequence shown here is derived from an EMBL/GenBank/DDBJ whole genome shotgun (WGS) entry which is preliminary data.</text>
</comment>
<dbReference type="CDD" id="cd11078">
    <property type="entry name" value="CYP130-like"/>
    <property type="match status" value="1"/>
</dbReference>
<proteinExistence type="inferred from homology"/>
<dbReference type="Gene3D" id="1.10.630.10">
    <property type="entry name" value="Cytochrome P450"/>
    <property type="match status" value="1"/>
</dbReference>
<name>A0ABN1QHT8_9ACTN</name>
<dbReference type="Proteomes" id="UP001500665">
    <property type="component" value="Unassembled WGS sequence"/>
</dbReference>
<dbReference type="PRINTS" id="PR00359">
    <property type="entry name" value="BP450"/>
</dbReference>
<dbReference type="InterPro" id="IPR036396">
    <property type="entry name" value="Cyt_P450_sf"/>
</dbReference>
<keyword evidence="2" id="KW-0503">Monooxygenase</keyword>
<dbReference type="Pfam" id="PF00067">
    <property type="entry name" value="p450"/>
    <property type="match status" value="1"/>
</dbReference>
<keyword evidence="4" id="KW-1185">Reference proteome</keyword>
<dbReference type="InterPro" id="IPR001128">
    <property type="entry name" value="Cyt_P450"/>
</dbReference>
<dbReference type="RefSeq" id="WP_344238063.1">
    <property type="nucleotide sequence ID" value="NZ_BAAAHH010000004.1"/>
</dbReference>
<comment type="similarity">
    <text evidence="1 2">Belongs to the cytochrome P450 family.</text>
</comment>
<keyword evidence="2" id="KW-0349">Heme</keyword>
<dbReference type="PROSITE" id="PS00086">
    <property type="entry name" value="CYTOCHROME_P450"/>
    <property type="match status" value="1"/>
</dbReference>
<evidence type="ECO:0000256" key="1">
    <source>
        <dbReference type="ARBA" id="ARBA00010617"/>
    </source>
</evidence>
<keyword evidence="2" id="KW-0560">Oxidoreductase</keyword>
<dbReference type="InterPro" id="IPR002397">
    <property type="entry name" value="Cyt_P450_B"/>
</dbReference>
<sequence>MVEYNPFNRRTVHNPFPVYKALRDEAPVYRNEEVGFWALSRYEDVIAAHLDTDVFSSAHGVTIEGVDQGAPFLIVKDPPEHTFHRKIVARLFTPRRIAQLEPFIRRTAAELLDKVRDADRFDLVEEFSFRLPLDVISELIGIPEAERERIHHLSDRVAARNEDMSIPPDVYEASAELLVLLTGLVKERRKDPGDDVITMLMTTEVEDEEGNLRSLGDDELASRFLELAFAGHETVAKLIPNGVIALSWYPDQRRELVADPGLIPNAVEEMLRWDPPSHYQGRWTTREVEVRGTVIPADQRVILLTGSAVHDERKYPDPETFDIHRDIDRHVSFGFGRHLCLGASLARLETRVAFEELLKRFPDFAIDPDGVERHYSSNVRGLAKLPLVIERP</sequence>
<dbReference type="InterPro" id="IPR017972">
    <property type="entry name" value="Cyt_P450_CS"/>
</dbReference>
<dbReference type="EMBL" id="BAAAHH010000004">
    <property type="protein sequence ID" value="GAA0942916.1"/>
    <property type="molecule type" value="Genomic_DNA"/>
</dbReference>